<comment type="subcellular location">
    <subcellularLocation>
        <location evidence="1">Cytoplasm</location>
        <location evidence="1">Cytosol</location>
    </subcellularLocation>
</comment>
<sequence>MKACIMCGGVGTRLRPLTFERPKPMIPLLNKPSIQHLVENLVSSGLDEIVITLGYQGEKIEEYFGDGSLFGANIKYVYEEKKLGTAGSVKNAQDYLDGDTFLVVGGDLALDFNLKQICDFHKRNDSIVTIGLVCMDDPREYGIVEMNAKNELKRFKEKPLPGEVFSNLASTGIYVCDSEIFEFVLRGERYDFAKDLFPRFLESGKKMSGWLSRGHWSDVGDIKSYREAVRWKLGDMVGTEITGEFYSKGKIRGPISIQNGVKIGRGTSIVGPVIVGENTTIGEDVLIAPYTSLGSNCSIESDSKILSAILYDDVTIEEGSIISSAIIDGCTKIGRDCVIENGVVIGPRSDIGNNSTVRSYVKIWPEMYVPPNSTVSEDILNEEYGIVTSGS</sequence>
<dbReference type="InterPro" id="IPR011004">
    <property type="entry name" value="Trimer_LpxA-like_sf"/>
</dbReference>
<evidence type="ECO:0000256" key="5">
    <source>
        <dbReference type="ARBA" id="ARBA00022917"/>
    </source>
</evidence>
<evidence type="ECO:0000256" key="2">
    <source>
        <dbReference type="ARBA" id="ARBA00013414"/>
    </source>
</evidence>
<evidence type="ECO:0000259" key="7">
    <source>
        <dbReference type="Pfam" id="PF25084"/>
    </source>
</evidence>
<dbReference type="SUPFAM" id="SSF53448">
    <property type="entry name" value="Nucleotide-diphospho-sugar transferases"/>
    <property type="match status" value="1"/>
</dbReference>
<reference evidence="8 9" key="1">
    <citation type="journal article" date="2019" name="Nat. Microbiol.">
        <title>Wide diversity of methane and short-chain alkane metabolisms in uncultured archaea.</title>
        <authorList>
            <person name="Borrel G."/>
            <person name="Adam P.S."/>
            <person name="McKay L.J."/>
            <person name="Chen L.X."/>
            <person name="Sierra-Garcia I.N."/>
            <person name="Sieber C.M."/>
            <person name="Letourneur Q."/>
            <person name="Ghozlane A."/>
            <person name="Andersen G.L."/>
            <person name="Li W.J."/>
            <person name="Hallam S.J."/>
            <person name="Muyzer G."/>
            <person name="de Oliveira V.M."/>
            <person name="Inskeep W.P."/>
            <person name="Banfield J.F."/>
            <person name="Gribaldo S."/>
        </authorList>
    </citation>
    <scope>NUCLEOTIDE SEQUENCE [LARGE SCALE GENOMIC DNA]</scope>
    <source>
        <strain evidence="8">NM1b</strain>
    </source>
</reference>
<protein>
    <recommendedName>
        <fullName evidence="2">Bifunctional protein GlmU</fullName>
    </recommendedName>
</protein>
<evidence type="ECO:0000313" key="9">
    <source>
        <dbReference type="Proteomes" id="UP000320766"/>
    </source>
</evidence>
<gene>
    <name evidence="8" type="ORF">EF807_06715</name>
</gene>
<keyword evidence="5" id="KW-0648">Protein biosynthesis</keyword>
<evidence type="ECO:0000256" key="4">
    <source>
        <dbReference type="ARBA" id="ARBA00022540"/>
    </source>
</evidence>
<proteinExistence type="predicted"/>
<dbReference type="Pfam" id="PF00483">
    <property type="entry name" value="NTP_transferase"/>
    <property type="match status" value="1"/>
</dbReference>
<dbReference type="InterPro" id="IPR056764">
    <property type="entry name" value="LbH_EIF2B3/5"/>
</dbReference>
<dbReference type="InterPro" id="IPR050486">
    <property type="entry name" value="Mannose-1P_guanyltransferase"/>
</dbReference>
<accession>A0A520KVG7</accession>
<dbReference type="Proteomes" id="UP000320766">
    <property type="component" value="Unassembled WGS sequence"/>
</dbReference>
<dbReference type="InterPro" id="IPR005835">
    <property type="entry name" value="NTP_transferase_dom"/>
</dbReference>
<dbReference type="InterPro" id="IPR029044">
    <property type="entry name" value="Nucleotide-diphossugar_trans"/>
</dbReference>
<dbReference type="CDD" id="cd04181">
    <property type="entry name" value="NTP_transferase"/>
    <property type="match status" value="1"/>
</dbReference>
<dbReference type="Gene3D" id="3.90.550.10">
    <property type="entry name" value="Spore Coat Polysaccharide Biosynthesis Protein SpsA, Chain A"/>
    <property type="match status" value="1"/>
</dbReference>
<organism evidence="8 9">
    <name type="scientific">Candidatus Methanolliviera hydrocarbonicum</name>
    <dbReference type="NCBI Taxonomy" id="2491085"/>
    <lineage>
        <taxon>Archaea</taxon>
        <taxon>Methanobacteriati</taxon>
        <taxon>Methanobacteriota</taxon>
        <taxon>Candidatus Methanoliparia</taxon>
        <taxon>Candidatus Methanoliparales</taxon>
        <taxon>Candidatus Methanollivieraceae</taxon>
        <taxon>Candidatus Methanolliviera</taxon>
    </lineage>
</organism>
<dbReference type="AlphaFoldDB" id="A0A520KVG7"/>
<keyword evidence="4" id="KW-0396">Initiation factor</keyword>
<comment type="caution">
    <text evidence="8">The sequence shown here is derived from an EMBL/GenBank/DDBJ whole genome shotgun (WGS) entry which is preliminary data.</text>
</comment>
<evidence type="ECO:0000259" key="6">
    <source>
        <dbReference type="Pfam" id="PF00483"/>
    </source>
</evidence>
<dbReference type="PANTHER" id="PTHR22572">
    <property type="entry name" value="SUGAR-1-PHOSPHATE GUANYL TRANSFERASE"/>
    <property type="match status" value="1"/>
</dbReference>
<evidence type="ECO:0000256" key="1">
    <source>
        <dbReference type="ARBA" id="ARBA00004514"/>
    </source>
</evidence>
<dbReference type="EMBL" id="RXIL01000119">
    <property type="protein sequence ID" value="RZN67988.1"/>
    <property type="molecule type" value="Genomic_DNA"/>
</dbReference>
<dbReference type="Pfam" id="PF25084">
    <property type="entry name" value="LbH_EIF2B"/>
    <property type="match status" value="1"/>
</dbReference>
<evidence type="ECO:0000256" key="3">
    <source>
        <dbReference type="ARBA" id="ARBA00022490"/>
    </source>
</evidence>
<keyword evidence="3" id="KW-0963">Cytoplasm</keyword>
<dbReference type="Gene3D" id="2.160.10.10">
    <property type="entry name" value="Hexapeptide repeat proteins"/>
    <property type="match status" value="1"/>
</dbReference>
<feature type="domain" description="EIF2B subunit epsilon/gamma LbH" evidence="7">
    <location>
        <begin position="257"/>
        <end position="357"/>
    </location>
</feature>
<name>A0A520KVG7_9EURY</name>
<feature type="domain" description="Nucleotidyl transferase" evidence="6">
    <location>
        <begin position="2"/>
        <end position="229"/>
    </location>
</feature>
<dbReference type="SUPFAM" id="SSF51161">
    <property type="entry name" value="Trimeric LpxA-like enzymes"/>
    <property type="match status" value="1"/>
</dbReference>
<evidence type="ECO:0000313" key="8">
    <source>
        <dbReference type="EMBL" id="RZN67988.1"/>
    </source>
</evidence>